<accession>A0ABW5B0K5</accession>
<comment type="caution">
    <text evidence="3">The sequence shown here is derived from an EMBL/GenBank/DDBJ whole genome shotgun (WGS) entry which is preliminary data.</text>
</comment>
<gene>
    <name evidence="3" type="ORF">ACFSJT_18685</name>
</gene>
<keyword evidence="4" id="KW-1185">Reference proteome</keyword>
<dbReference type="InterPro" id="IPR036388">
    <property type="entry name" value="WH-like_DNA-bd_sf"/>
</dbReference>
<dbReference type="Pfam" id="PF08281">
    <property type="entry name" value="Sigma70_r4_2"/>
    <property type="match status" value="1"/>
</dbReference>
<feature type="domain" description="DUF6596" evidence="2">
    <location>
        <begin position="121"/>
        <end position="220"/>
    </location>
</feature>
<dbReference type="RefSeq" id="WP_378321860.1">
    <property type="nucleotide sequence ID" value="NZ_JBHUHY010000032.1"/>
</dbReference>
<dbReference type="Gene3D" id="1.10.10.10">
    <property type="entry name" value="Winged helix-like DNA-binding domain superfamily/Winged helix DNA-binding domain"/>
    <property type="match status" value="1"/>
</dbReference>
<organism evidence="3 4">
    <name type="scientific">Aquimarina celericrescens</name>
    <dbReference type="NCBI Taxonomy" id="1964542"/>
    <lineage>
        <taxon>Bacteria</taxon>
        <taxon>Pseudomonadati</taxon>
        <taxon>Bacteroidota</taxon>
        <taxon>Flavobacteriia</taxon>
        <taxon>Flavobacteriales</taxon>
        <taxon>Flavobacteriaceae</taxon>
        <taxon>Aquimarina</taxon>
    </lineage>
</organism>
<reference evidence="4" key="1">
    <citation type="journal article" date="2019" name="Int. J. Syst. Evol. Microbiol.">
        <title>The Global Catalogue of Microorganisms (GCM) 10K type strain sequencing project: providing services to taxonomists for standard genome sequencing and annotation.</title>
        <authorList>
            <consortium name="The Broad Institute Genomics Platform"/>
            <consortium name="The Broad Institute Genome Sequencing Center for Infectious Disease"/>
            <person name="Wu L."/>
            <person name="Ma J."/>
        </authorList>
    </citation>
    <scope>NUCLEOTIDE SEQUENCE [LARGE SCALE GENOMIC DNA]</scope>
    <source>
        <strain evidence="4">DT92</strain>
    </source>
</reference>
<sequence length="354" mass="40518">MYTTAKNHALNVLKRNTYKTQYASLLKKQNLSWTSKEIDISDDLIKDEQLKMMFVCCHSSISEETQISLILKILCGFSISEIASAFFSSVDTINKRLVRGRKQLRNAEISFEITKYSIEGLDIVLKTIYLLFNEGYSPSTQNKVIRYDLCLEAIRLAELLAQHKSIQQKQDVYALLALMYFNAARFEARSENGMVIEMHKQNRKRWNPSLISTGMYYLNQTTQCETLSIYLVLATISAHHCIAPSFEATNWAEILALYDSLLELQDTALVRLNRSIPLAMVKGYPAAIDELLKLESTSDIANYYLFHATLAEFYSHEKKSESARKSLHKAITLCTNARDQKLLEKKLKNIVPIL</sequence>
<evidence type="ECO:0000313" key="3">
    <source>
        <dbReference type="EMBL" id="MFD2188834.1"/>
    </source>
</evidence>
<dbReference type="PANTHER" id="PTHR47756:SF2">
    <property type="entry name" value="BLL6612 PROTEIN"/>
    <property type="match status" value="1"/>
</dbReference>
<dbReference type="InterPro" id="IPR013249">
    <property type="entry name" value="RNA_pol_sigma70_r4_t2"/>
</dbReference>
<dbReference type="PANTHER" id="PTHR47756">
    <property type="entry name" value="BLL6612 PROTEIN-RELATED"/>
    <property type="match status" value="1"/>
</dbReference>
<evidence type="ECO:0000259" key="1">
    <source>
        <dbReference type="Pfam" id="PF08281"/>
    </source>
</evidence>
<dbReference type="EMBL" id="JBHUHY010000032">
    <property type="protein sequence ID" value="MFD2188834.1"/>
    <property type="molecule type" value="Genomic_DNA"/>
</dbReference>
<dbReference type="Proteomes" id="UP001597344">
    <property type="component" value="Unassembled WGS sequence"/>
</dbReference>
<evidence type="ECO:0000313" key="4">
    <source>
        <dbReference type="Proteomes" id="UP001597344"/>
    </source>
</evidence>
<dbReference type="InterPro" id="IPR013324">
    <property type="entry name" value="RNA_pol_sigma_r3/r4-like"/>
</dbReference>
<proteinExistence type="predicted"/>
<dbReference type="SUPFAM" id="SSF88659">
    <property type="entry name" value="Sigma3 and sigma4 domains of RNA polymerase sigma factors"/>
    <property type="match status" value="1"/>
</dbReference>
<dbReference type="InterPro" id="IPR046531">
    <property type="entry name" value="DUF6596"/>
</dbReference>
<dbReference type="Pfam" id="PF20239">
    <property type="entry name" value="DUF6596"/>
    <property type="match status" value="1"/>
</dbReference>
<protein>
    <submittedName>
        <fullName evidence="3">RNA polymerase sigma factor</fullName>
    </submittedName>
</protein>
<evidence type="ECO:0000259" key="2">
    <source>
        <dbReference type="Pfam" id="PF20239"/>
    </source>
</evidence>
<feature type="domain" description="RNA polymerase sigma factor 70 region 4 type 2" evidence="1">
    <location>
        <begin position="53"/>
        <end position="104"/>
    </location>
</feature>
<name>A0ABW5B0K5_9FLAO</name>